<name>A0A2S8FCG8_9BACT</name>
<proteinExistence type="predicted"/>
<feature type="domain" description="Isochorismatase-like" evidence="1">
    <location>
        <begin position="18"/>
        <end position="170"/>
    </location>
</feature>
<accession>A0A2S8FCG8</accession>
<dbReference type="OrthoDB" id="9789777at2"/>
<dbReference type="SUPFAM" id="SSF52499">
    <property type="entry name" value="Isochorismatase-like hydrolases"/>
    <property type="match status" value="1"/>
</dbReference>
<dbReference type="Gene3D" id="3.40.50.850">
    <property type="entry name" value="Isochorismatase-like"/>
    <property type="match status" value="1"/>
</dbReference>
<evidence type="ECO:0000313" key="3">
    <source>
        <dbReference type="Proteomes" id="UP000238322"/>
    </source>
</evidence>
<reference evidence="2 3" key="1">
    <citation type="submission" date="2018-02" db="EMBL/GenBank/DDBJ databases">
        <title>Comparative genomes isolates from brazilian mangrove.</title>
        <authorList>
            <person name="Araujo J.E."/>
            <person name="Taketani R.G."/>
            <person name="Silva M.C.P."/>
            <person name="Loureco M.V."/>
            <person name="Andreote F.D."/>
        </authorList>
    </citation>
    <scope>NUCLEOTIDE SEQUENCE [LARGE SCALE GENOMIC DNA]</scope>
    <source>
        <strain evidence="2 3">Hex-1 MGV</strain>
    </source>
</reference>
<dbReference type="EMBL" id="PUHY01000015">
    <property type="protein sequence ID" value="PQO29839.1"/>
    <property type="molecule type" value="Genomic_DNA"/>
</dbReference>
<keyword evidence="2" id="KW-0378">Hydrolase</keyword>
<evidence type="ECO:0000313" key="2">
    <source>
        <dbReference type="EMBL" id="PQO29839.1"/>
    </source>
</evidence>
<dbReference type="Pfam" id="PF00857">
    <property type="entry name" value="Isochorismatase"/>
    <property type="match status" value="1"/>
</dbReference>
<dbReference type="PANTHER" id="PTHR43559">
    <property type="entry name" value="HYDROLASE YCAC-RELATED"/>
    <property type="match status" value="1"/>
</dbReference>
<dbReference type="InterPro" id="IPR000868">
    <property type="entry name" value="Isochorismatase-like_dom"/>
</dbReference>
<dbReference type="PANTHER" id="PTHR43559:SF1">
    <property type="entry name" value="HYDROLASE"/>
    <property type="match status" value="1"/>
</dbReference>
<dbReference type="InterPro" id="IPR053152">
    <property type="entry name" value="Hydrolase_YcaC-like"/>
</dbReference>
<dbReference type="AlphaFoldDB" id="A0A2S8FCG8"/>
<dbReference type="InterPro" id="IPR036380">
    <property type="entry name" value="Isochorismatase-like_sf"/>
</dbReference>
<comment type="caution">
    <text evidence="2">The sequence shown here is derived from an EMBL/GenBank/DDBJ whole genome shotgun (WGS) entry which is preliminary data.</text>
</comment>
<sequence length="224" mass="24496">MASVLPNTDGGLLTKDNCALVFIDHQPQMAFGVASGIDRQLLVNNVLLLAKGAKEFGVPTILTTVETESFSGPMWPELLDVFPDQDPIERTGMNSWDTPAFREAIKATGKKNIIMSGLWTEVCVTWPTLNMIGEGYNIFVVEDACGGTSQAAHDAALSRMVQAGAVRMTTIGTVLEFQRDWANREHYNALMQLFRDHGGAYGIGIEYCYTMVHKAPPARKVPSS</sequence>
<dbReference type="GO" id="GO:0016787">
    <property type="term" value="F:hydrolase activity"/>
    <property type="evidence" value="ECO:0007669"/>
    <property type="project" value="UniProtKB-KW"/>
</dbReference>
<dbReference type="CDD" id="cd01012">
    <property type="entry name" value="YcaC_related"/>
    <property type="match status" value="1"/>
</dbReference>
<evidence type="ECO:0000259" key="1">
    <source>
        <dbReference type="Pfam" id="PF00857"/>
    </source>
</evidence>
<protein>
    <submittedName>
        <fullName evidence="2">Hydrolase</fullName>
    </submittedName>
</protein>
<dbReference type="Proteomes" id="UP000238322">
    <property type="component" value="Unassembled WGS sequence"/>
</dbReference>
<organism evidence="2 3">
    <name type="scientific">Blastopirellula marina</name>
    <dbReference type="NCBI Taxonomy" id="124"/>
    <lineage>
        <taxon>Bacteria</taxon>
        <taxon>Pseudomonadati</taxon>
        <taxon>Planctomycetota</taxon>
        <taxon>Planctomycetia</taxon>
        <taxon>Pirellulales</taxon>
        <taxon>Pirellulaceae</taxon>
        <taxon>Blastopirellula</taxon>
    </lineage>
</organism>
<gene>
    <name evidence="2" type="ORF">C5Y83_27760</name>
</gene>
<dbReference type="RefSeq" id="WP_105333033.1">
    <property type="nucleotide sequence ID" value="NZ_PUHY01000015.1"/>
</dbReference>